<evidence type="ECO:0000256" key="1">
    <source>
        <dbReference type="SAM" id="Phobius"/>
    </source>
</evidence>
<keyword evidence="1" id="KW-0812">Transmembrane</keyword>
<protein>
    <submittedName>
        <fullName evidence="2">Uncharacterized protein</fullName>
    </submittedName>
</protein>
<reference evidence="2" key="1">
    <citation type="journal article" date="2021" name="Proc. Natl. Acad. Sci. U.S.A.">
        <title>A Catalog of Tens of Thousands of Viruses from Human Metagenomes Reveals Hidden Associations with Chronic Diseases.</title>
        <authorList>
            <person name="Tisza M.J."/>
            <person name="Buck C.B."/>
        </authorList>
    </citation>
    <scope>NUCLEOTIDE SEQUENCE</scope>
    <source>
        <strain evidence="2">CtyaR3</strain>
    </source>
</reference>
<dbReference type="EMBL" id="BK032746">
    <property type="protein sequence ID" value="DAF58125.1"/>
    <property type="molecule type" value="Genomic_DNA"/>
</dbReference>
<name>A0A8S5T454_9CAUD</name>
<proteinExistence type="predicted"/>
<keyword evidence="1" id="KW-1133">Transmembrane helix</keyword>
<keyword evidence="1" id="KW-0472">Membrane</keyword>
<evidence type="ECO:0000313" key="2">
    <source>
        <dbReference type="EMBL" id="DAF58125.1"/>
    </source>
</evidence>
<sequence>MNWAIVIPVGIGIAVLLSIALVAIDVSGQISRKEEADEVEFYFAKEFAQTTPSSHIPPYQDVSKMLYNREPFCTGCSEYGRCIQARMRYIHGLKHSEYPWICLKKEELK</sequence>
<organism evidence="2">
    <name type="scientific">Caudovirales sp. ctyaR3</name>
    <dbReference type="NCBI Taxonomy" id="2827640"/>
    <lineage>
        <taxon>Viruses</taxon>
        <taxon>Duplodnaviria</taxon>
        <taxon>Heunggongvirae</taxon>
        <taxon>Uroviricota</taxon>
        <taxon>Caudoviricetes</taxon>
    </lineage>
</organism>
<accession>A0A8S5T454</accession>
<feature type="transmembrane region" description="Helical" evidence="1">
    <location>
        <begin position="6"/>
        <end position="24"/>
    </location>
</feature>